<dbReference type="EMBL" id="BDIP01001684">
    <property type="protein sequence ID" value="GIQ84932.1"/>
    <property type="molecule type" value="Genomic_DNA"/>
</dbReference>
<evidence type="ECO:0000313" key="3">
    <source>
        <dbReference type="Proteomes" id="UP000265618"/>
    </source>
</evidence>
<feature type="region of interest" description="Disordered" evidence="1">
    <location>
        <begin position="1"/>
        <end position="23"/>
    </location>
</feature>
<dbReference type="AlphaFoldDB" id="A0A9K3CXN4"/>
<reference evidence="2 3" key="1">
    <citation type="journal article" date="2018" name="PLoS ONE">
        <title>The draft genome of Kipferlia bialata reveals reductive genome evolution in fornicate parasites.</title>
        <authorList>
            <person name="Tanifuji G."/>
            <person name="Takabayashi S."/>
            <person name="Kume K."/>
            <person name="Takagi M."/>
            <person name="Nakayama T."/>
            <person name="Kamikawa R."/>
            <person name="Inagaki Y."/>
            <person name="Hashimoto T."/>
        </authorList>
    </citation>
    <scope>NUCLEOTIDE SEQUENCE [LARGE SCALE GENOMIC DNA]</scope>
    <source>
        <strain evidence="2">NY0173</strain>
    </source>
</reference>
<organism evidence="2 3">
    <name type="scientific">Kipferlia bialata</name>
    <dbReference type="NCBI Taxonomy" id="797122"/>
    <lineage>
        <taxon>Eukaryota</taxon>
        <taxon>Metamonada</taxon>
        <taxon>Carpediemonas-like organisms</taxon>
        <taxon>Kipferlia</taxon>
    </lineage>
</organism>
<feature type="compositionally biased region" description="Polar residues" evidence="1">
    <location>
        <begin position="1"/>
        <end position="14"/>
    </location>
</feature>
<evidence type="ECO:0000256" key="1">
    <source>
        <dbReference type="SAM" id="MobiDB-lite"/>
    </source>
</evidence>
<comment type="caution">
    <text evidence="2">The sequence shown here is derived from an EMBL/GenBank/DDBJ whole genome shotgun (WGS) entry which is preliminary data.</text>
</comment>
<sequence>MQESFATAAVSESGSGRPGEHPQNIELRCCLFEKIFTRHEWKTAGYSGDSHQWVCPDSDVTGRVPSQKSLVRAYTRSGTVVERRKVALVQLSNNTVVNVNRMELMHFGDSVGN</sequence>
<gene>
    <name evidence="2" type="ORF">KIPB_006517</name>
</gene>
<evidence type="ECO:0000313" key="2">
    <source>
        <dbReference type="EMBL" id="GIQ84932.1"/>
    </source>
</evidence>
<protein>
    <submittedName>
        <fullName evidence="2">Uncharacterized protein</fullName>
    </submittedName>
</protein>
<accession>A0A9K3CXN4</accession>
<dbReference type="Proteomes" id="UP000265618">
    <property type="component" value="Unassembled WGS sequence"/>
</dbReference>
<proteinExistence type="predicted"/>
<keyword evidence="3" id="KW-1185">Reference proteome</keyword>
<name>A0A9K3CXN4_9EUKA</name>